<comment type="caution">
    <text evidence="1">The sequence shown here is derived from an EMBL/GenBank/DDBJ whole genome shotgun (WGS) entry which is preliminary data.</text>
</comment>
<reference evidence="1 2" key="1">
    <citation type="submission" date="2017-09" db="EMBL/GenBank/DDBJ databases">
        <title>Large-scale bioinformatics analysis of Bacillus genomes uncovers conserved roles of natural products in bacterial physiology.</title>
        <authorList>
            <consortium name="Agbiome Team Llc"/>
            <person name="Bleich R.M."/>
            <person name="Grubbs K.J."/>
            <person name="Santa Maria K.C."/>
            <person name="Allen S.E."/>
            <person name="Farag S."/>
            <person name="Shank E.A."/>
            <person name="Bowers A."/>
        </authorList>
    </citation>
    <scope>NUCLEOTIDE SEQUENCE [LARGE SCALE GENOMIC DNA]</scope>
    <source>
        <strain evidence="1 2">AFS065400</strain>
    </source>
</reference>
<accession>A0A9X7ASH4</accession>
<organism evidence="1 2">
    <name type="scientific">Bacillus thuringiensis</name>
    <dbReference type="NCBI Taxonomy" id="1428"/>
    <lineage>
        <taxon>Bacteria</taxon>
        <taxon>Bacillati</taxon>
        <taxon>Bacillota</taxon>
        <taxon>Bacilli</taxon>
        <taxon>Bacillales</taxon>
        <taxon>Bacillaceae</taxon>
        <taxon>Bacillus</taxon>
        <taxon>Bacillus cereus group</taxon>
    </lineage>
</organism>
<dbReference type="Proteomes" id="UP000226106">
    <property type="component" value="Unassembled WGS sequence"/>
</dbReference>
<gene>
    <name evidence="1" type="ORF">COK72_02325</name>
</gene>
<evidence type="ECO:0000313" key="1">
    <source>
        <dbReference type="EMBL" id="PFT50864.1"/>
    </source>
</evidence>
<sequence length="94" mass="11178">MTKRVFLLVSGDGDFDAMNFEKKFDKQEVYENMLKDGVTRTVVFNEEEWGVDNIYVSIHEFDVIDSEFIGFMVTEFLDYDYLKAKNFYEVEVRS</sequence>
<dbReference type="AlphaFoldDB" id="A0A9X7ASH4"/>
<evidence type="ECO:0000313" key="2">
    <source>
        <dbReference type="Proteomes" id="UP000226106"/>
    </source>
</evidence>
<dbReference type="EMBL" id="NVCO01000007">
    <property type="protein sequence ID" value="PFT50864.1"/>
    <property type="molecule type" value="Genomic_DNA"/>
</dbReference>
<name>A0A9X7ASH4_BACTU</name>
<proteinExistence type="predicted"/>
<protein>
    <submittedName>
        <fullName evidence="1">Uncharacterized protein</fullName>
    </submittedName>
</protein>
<dbReference type="RefSeq" id="WP_016094820.1">
    <property type="nucleotide sequence ID" value="NZ_NVCO01000007.1"/>
</dbReference>